<evidence type="ECO:0000256" key="2">
    <source>
        <dbReference type="ARBA" id="ARBA00007447"/>
    </source>
</evidence>
<dbReference type="InterPro" id="IPR001969">
    <property type="entry name" value="Aspartic_peptidase_AS"/>
</dbReference>
<dbReference type="InterPro" id="IPR001461">
    <property type="entry name" value="Aspartic_peptidase_A1"/>
</dbReference>
<keyword evidence="4 12" id="KW-0645">Protease</keyword>
<name>A0A914Q4Z2_9BILA</name>
<dbReference type="AlphaFoldDB" id="A0A914Q4Z2"/>
<dbReference type="PRINTS" id="PR00792">
    <property type="entry name" value="PEPSIN"/>
</dbReference>
<keyword evidence="5 13" id="KW-0732">Signal</keyword>
<feature type="chain" id="PRO_5037702963" evidence="13">
    <location>
        <begin position="16"/>
        <end position="372"/>
    </location>
</feature>
<evidence type="ECO:0000256" key="5">
    <source>
        <dbReference type="ARBA" id="ARBA00022729"/>
    </source>
</evidence>
<dbReference type="GO" id="GO:0004190">
    <property type="term" value="F:aspartic-type endopeptidase activity"/>
    <property type="evidence" value="ECO:0007669"/>
    <property type="project" value="UniProtKB-KW"/>
</dbReference>
<evidence type="ECO:0000256" key="13">
    <source>
        <dbReference type="SAM" id="SignalP"/>
    </source>
</evidence>
<dbReference type="Gene3D" id="2.40.70.10">
    <property type="entry name" value="Acid Proteases"/>
    <property type="match status" value="2"/>
</dbReference>
<dbReference type="Proteomes" id="UP000887578">
    <property type="component" value="Unplaced"/>
</dbReference>
<evidence type="ECO:0000256" key="6">
    <source>
        <dbReference type="ARBA" id="ARBA00022750"/>
    </source>
</evidence>
<proteinExistence type="inferred from homology"/>
<evidence type="ECO:0000256" key="8">
    <source>
        <dbReference type="ARBA" id="ARBA00023157"/>
    </source>
</evidence>
<sequence>MKLLILLTLFGLTAAAVFQHQLIRVKSRKTRMMEKGTWETYKKSKSASQPMTDFDDIEYVANVTIGTPPQSFLVQLDTGSSDFWIPDNSCTDNKVCRHKFDSNASSTYVLKGQKWSITYGDNGYARGIVGEDTVRFENGDDDVLVVPKSAVGQANQISSDFGQFPTDGILGLAFPSINEEKSDPVLFNAYKQGLLDKPIFTIYLEERGHVENVNAGAITYGGLDTEHCSSDIDYVDLTSEDWYQFKVDSVSLGTAKSSDGWQVISDTGTTLIVVPPEIFDLLAKAAGANANGSIDCNASFDDLKLTISGKEYTIPAKQLILDEGNGQCLFGIDGMDMGDYGPQWILGDAWMRSYCNVFNFQDKNIGFAKINK</sequence>
<dbReference type="PROSITE" id="PS00141">
    <property type="entry name" value="ASP_PROTEASE"/>
    <property type="match status" value="1"/>
</dbReference>
<evidence type="ECO:0000256" key="9">
    <source>
        <dbReference type="ARBA" id="ARBA00023180"/>
    </source>
</evidence>
<dbReference type="Pfam" id="PF00026">
    <property type="entry name" value="Asp"/>
    <property type="match status" value="1"/>
</dbReference>
<keyword evidence="9" id="KW-0325">Glycoprotein</keyword>
<dbReference type="GO" id="GO:0005576">
    <property type="term" value="C:extracellular region"/>
    <property type="evidence" value="ECO:0007669"/>
    <property type="project" value="UniProtKB-SubCell"/>
</dbReference>
<protein>
    <submittedName>
        <fullName evidence="16">Peptidase A1 domain-containing protein</fullName>
    </submittedName>
</protein>
<keyword evidence="6 12" id="KW-0064">Aspartyl protease</keyword>
<dbReference type="PANTHER" id="PTHR47966">
    <property type="entry name" value="BETA-SITE APP-CLEAVING ENZYME, ISOFORM A-RELATED"/>
    <property type="match status" value="1"/>
</dbReference>
<comment type="subcellular location">
    <subcellularLocation>
        <location evidence="1">Secreted</location>
    </subcellularLocation>
</comment>
<evidence type="ECO:0000256" key="4">
    <source>
        <dbReference type="ARBA" id="ARBA00022670"/>
    </source>
</evidence>
<evidence type="ECO:0000256" key="11">
    <source>
        <dbReference type="PIRSR" id="PIRSR601461-2"/>
    </source>
</evidence>
<dbReference type="GO" id="GO:0006508">
    <property type="term" value="P:proteolysis"/>
    <property type="evidence" value="ECO:0007669"/>
    <property type="project" value="UniProtKB-KW"/>
</dbReference>
<evidence type="ECO:0000313" key="15">
    <source>
        <dbReference type="Proteomes" id="UP000887578"/>
    </source>
</evidence>
<comment type="similarity">
    <text evidence="2 12">Belongs to the peptidase A1 family.</text>
</comment>
<evidence type="ECO:0000256" key="1">
    <source>
        <dbReference type="ARBA" id="ARBA00004613"/>
    </source>
</evidence>
<organism evidence="15 16">
    <name type="scientific">Panagrolaimus davidi</name>
    <dbReference type="NCBI Taxonomy" id="227884"/>
    <lineage>
        <taxon>Eukaryota</taxon>
        <taxon>Metazoa</taxon>
        <taxon>Ecdysozoa</taxon>
        <taxon>Nematoda</taxon>
        <taxon>Chromadorea</taxon>
        <taxon>Rhabditida</taxon>
        <taxon>Tylenchina</taxon>
        <taxon>Panagrolaimomorpha</taxon>
        <taxon>Panagrolaimoidea</taxon>
        <taxon>Panagrolaimidae</taxon>
        <taxon>Panagrolaimus</taxon>
    </lineage>
</organism>
<dbReference type="PANTHER" id="PTHR47966:SF45">
    <property type="entry name" value="PEPTIDASE A1 DOMAIN-CONTAINING PROTEIN"/>
    <property type="match status" value="1"/>
</dbReference>
<feature type="signal peptide" evidence="13">
    <location>
        <begin position="1"/>
        <end position="15"/>
    </location>
</feature>
<evidence type="ECO:0000256" key="12">
    <source>
        <dbReference type="RuleBase" id="RU000454"/>
    </source>
</evidence>
<dbReference type="CDD" id="cd05471">
    <property type="entry name" value="pepsin_like"/>
    <property type="match status" value="1"/>
</dbReference>
<dbReference type="WBParaSite" id="PDA_v2.g25952.t1">
    <property type="protein sequence ID" value="PDA_v2.g25952.t1"/>
    <property type="gene ID" value="PDA_v2.g25952"/>
</dbReference>
<keyword evidence="15" id="KW-1185">Reference proteome</keyword>
<dbReference type="InterPro" id="IPR034164">
    <property type="entry name" value="Pepsin-like_dom"/>
</dbReference>
<feature type="domain" description="Peptidase A1" evidence="14">
    <location>
        <begin position="59"/>
        <end position="368"/>
    </location>
</feature>
<dbReference type="InterPro" id="IPR021109">
    <property type="entry name" value="Peptidase_aspartic_dom_sf"/>
</dbReference>
<reference evidence="16" key="1">
    <citation type="submission" date="2022-11" db="UniProtKB">
        <authorList>
            <consortium name="WormBaseParasite"/>
        </authorList>
    </citation>
    <scope>IDENTIFICATION</scope>
</reference>
<dbReference type="PROSITE" id="PS51767">
    <property type="entry name" value="PEPTIDASE_A1"/>
    <property type="match status" value="1"/>
</dbReference>
<evidence type="ECO:0000256" key="10">
    <source>
        <dbReference type="PIRSR" id="PIRSR601461-1"/>
    </source>
</evidence>
<feature type="active site" evidence="10">
    <location>
        <position position="77"/>
    </location>
</feature>
<evidence type="ECO:0000256" key="3">
    <source>
        <dbReference type="ARBA" id="ARBA00022525"/>
    </source>
</evidence>
<dbReference type="GO" id="GO:0005764">
    <property type="term" value="C:lysosome"/>
    <property type="evidence" value="ECO:0007669"/>
    <property type="project" value="TreeGrafter"/>
</dbReference>
<dbReference type="InterPro" id="IPR033121">
    <property type="entry name" value="PEPTIDASE_A1"/>
</dbReference>
<dbReference type="FunFam" id="2.40.70.10:FF:000058">
    <property type="entry name" value="ASpartyl Protease"/>
    <property type="match status" value="1"/>
</dbReference>
<keyword evidence="8 11" id="KW-1015">Disulfide bond</keyword>
<accession>A0A914Q4Z2</accession>
<dbReference type="FunFam" id="2.40.70.10:FF:000008">
    <property type="entry name" value="Cathepsin D"/>
    <property type="match status" value="1"/>
</dbReference>
<evidence type="ECO:0000259" key="14">
    <source>
        <dbReference type="PROSITE" id="PS51767"/>
    </source>
</evidence>
<feature type="disulfide bond" evidence="11">
    <location>
        <begin position="296"/>
        <end position="328"/>
    </location>
</feature>
<keyword evidence="3" id="KW-0964">Secreted</keyword>
<evidence type="ECO:0000313" key="16">
    <source>
        <dbReference type="WBParaSite" id="PDA_v2.g25952.t1"/>
    </source>
</evidence>
<keyword evidence="7 12" id="KW-0378">Hydrolase</keyword>
<feature type="active site" evidence="10">
    <location>
        <position position="266"/>
    </location>
</feature>
<evidence type="ECO:0000256" key="7">
    <source>
        <dbReference type="ARBA" id="ARBA00022801"/>
    </source>
</evidence>
<dbReference type="SUPFAM" id="SSF50630">
    <property type="entry name" value="Acid proteases"/>
    <property type="match status" value="1"/>
</dbReference>